<proteinExistence type="predicted"/>
<feature type="signal peptide" evidence="3">
    <location>
        <begin position="1"/>
        <end position="21"/>
    </location>
</feature>
<accession>A0A9W8H655</accession>
<keyword evidence="2" id="KW-0472">Membrane</keyword>
<evidence type="ECO:0000256" key="3">
    <source>
        <dbReference type="SAM" id="SignalP"/>
    </source>
</evidence>
<keyword evidence="3" id="KW-0732">Signal</keyword>
<evidence type="ECO:0000313" key="5">
    <source>
        <dbReference type="Proteomes" id="UP001140217"/>
    </source>
</evidence>
<evidence type="ECO:0000256" key="1">
    <source>
        <dbReference type="SAM" id="MobiDB-lite"/>
    </source>
</evidence>
<keyword evidence="5" id="KW-1185">Reference proteome</keyword>
<keyword evidence="2" id="KW-1133">Transmembrane helix</keyword>
<dbReference type="Proteomes" id="UP001140217">
    <property type="component" value="Unassembled WGS sequence"/>
</dbReference>
<evidence type="ECO:0000256" key="2">
    <source>
        <dbReference type="SAM" id="Phobius"/>
    </source>
</evidence>
<dbReference type="EMBL" id="JANBUL010000176">
    <property type="protein sequence ID" value="KAJ2779451.1"/>
    <property type="molecule type" value="Genomic_DNA"/>
</dbReference>
<reference evidence="4" key="1">
    <citation type="submission" date="2022-07" db="EMBL/GenBank/DDBJ databases">
        <title>Phylogenomic reconstructions and comparative analyses of Kickxellomycotina fungi.</title>
        <authorList>
            <person name="Reynolds N.K."/>
            <person name="Stajich J.E."/>
            <person name="Barry K."/>
            <person name="Grigoriev I.V."/>
            <person name="Crous P."/>
            <person name="Smith M.E."/>
        </authorList>
    </citation>
    <scope>NUCLEOTIDE SEQUENCE</scope>
    <source>
        <strain evidence="4">NBRC 105414</strain>
    </source>
</reference>
<comment type="caution">
    <text evidence="4">The sequence shown here is derived from an EMBL/GenBank/DDBJ whole genome shotgun (WGS) entry which is preliminary data.</text>
</comment>
<feature type="region of interest" description="Disordered" evidence="1">
    <location>
        <begin position="120"/>
        <end position="150"/>
    </location>
</feature>
<protein>
    <submittedName>
        <fullName evidence="4">Uncharacterized protein</fullName>
    </submittedName>
</protein>
<gene>
    <name evidence="4" type="ORF">H4R18_004002</name>
</gene>
<dbReference type="AlphaFoldDB" id="A0A9W8H655"/>
<evidence type="ECO:0000313" key="4">
    <source>
        <dbReference type="EMBL" id="KAJ2779451.1"/>
    </source>
</evidence>
<organism evidence="4 5">
    <name type="scientific">Coemansia javaensis</name>
    <dbReference type="NCBI Taxonomy" id="2761396"/>
    <lineage>
        <taxon>Eukaryota</taxon>
        <taxon>Fungi</taxon>
        <taxon>Fungi incertae sedis</taxon>
        <taxon>Zoopagomycota</taxon>
        <taxon>Kickxellomycotina</taxon>
        <taxon>Kickxellomycetes</taxon>
        <taxon>Kickxellales</taxon>
        <taxon>Kickxellaceae</taxon>
        <taxon>Coemansia</taxon>
    </lineage>
</organism>
<name>A0A9W8H655_9FUNG</name>
<keyword evidence="2" id="KW-0812">Transmembrane</keyword>
<feature type="chain" id="PRO_5040872479" evidence="3">
    <location>
        <begin position="22"/>
        <end position="242"/>
    </location>
</feature>
<sequence>MITALLLLSVAHICEWAAVLAQALFEHPAFDLLCTTLSNNVFEPLSCGILATLAIIKAHALAIIDMVWTPTPTPTLPLVQPDAGNSIVPTCLIVLIILVLAYAAAKACIASLARRCSTRPAKMPAKPTAQPKPNARAKSSAGPKRRRQAIPMGKLLPMETPLPATGANVKIAVSAKRSLALLPPLSCYDDARFAAPKAAPEAAASSVHSRSSTPTLAPSSPVICPDELKAAAAVVPVALAAC</sequence>
<feature type="transmembrane region" description="Helical" evidence="2">
    <location>
        <begin position="86"/>
        <end position="105"/>
    </location>
</feature>